<name>A0A132A3H3_SARSC</name>
<dbReference type="Pfam" id="PF04192">
    <property type="entry name" value="Utp21"/>
    <property type="match status" value="1"/>
</dbReference>
<evidence type="ECO:0000259" key="2">
    <source>
        <dbReference type="Pfam" id="PF25171"/>
    </source>
</evidence>
<dbReference type="GO" id="GO:0034388">
    <property type="term" value="C:Pwp2p-containing subcomplex of 90S preribosome"/>
    <property type="evidence" value="ECO:0007669"/>
    <property type="project" value="TreeGrafter"/>
</dbReference>
<accession>A0A132A3H3</accession>
<dbReference type="SMART" id="SM00320">
    <property type="entry name" value="WD40"/>
    <property type="match status" value="8"/>
</dbReference>
<proteinExistence type="predicted"/>
<sequence>MESKNHLVYESSSRLFEPYKLIGLVSSKVPHLIRYIEASDRIQIITAVGRSFLVFNDRLQLIETCKSIAHDCEISALTSDSKFLFTAASNTVIAWKHGHRWKSKCFTHQNLSTIIELLSIGGQLLAIDAANCLYCWDIFSQSLVSSLSFEQSLFQMTKMFHPATYLNKILIGSKQGSLKLWNIEKRKLIYQYKGFGSAITFIAQAPSLHVVAIGHQSGLIVLHHLHYDISLVKFQQEIGPVSSITFRTDDSATVPIMISSSNSSGDLAFWNLQAKRLEKLVTNLHWESISGVSMINKQPLMITNSDDNSLKVFRIENFQTSIRLLFQREGHRAPLTQIRFYGDRGNYILSTGLDSTVRYMSIYSERLNRNLGQASMNRNLAKKKGVKFDTNVLCPIKRFAIDYLTEKNWDNLVACHRDSALVSTWNVGRMCMGKHRLMHDRFKQNSLNVEAECVTISACGNFAIIGYNTGHLDRFNIQSGLHRCTYWCNRSDQRQQMLAHQGPVRDVVCDAYNQMIVSVGIDQQCKIWRFAISSSGNQLISSIQLRNPGDKICIHRENQFVAISLDNFHVEVLDLETKRMIRSFHNHQNRITDMTFDSEGRRLFVSSMNSLIFIWDMLSGQLIDLIHTLTPCVSLTLSPTNEFLATAHVNDPAIYLWSNLSIYTKVNLRPIQLENFNEIPLIRLPSLMKDESNIAEDDEEDRDEEQITDHNLLDNRYEDGENVFQVEYRSPEQISKHLISLSDSNLNWKILLAIETIRKRNKPKEAVEKSKLAPFFLPCSAGLKPKFNFQESNQMSDDINKDNIIKPHLIFGKSLTLWDHQRLKRKL</sequence>
<dbReference type="PROSITE" id="PS50294">
    <property type="entry name" value="WD_REPEATS_REGION"/>
    <property type="match status" value="1"/>
</dbReference>
<organism evidence="3 4">
    <name type="scientific">Sarcoptes scabiei</name>
    <name type="common">Itch mite</name>
    <name type="synonym">Acarus scabiei</name>
    <dbReference type="NCBI Taxonomy" id="52283"/>
    <lineage>
        <taxon>Eukaryota</taxon>
        <taxon>Metazoa</taxon>
        <taxon>Ecdysozoa</taxon>
        <taxon>Arthropoda</taxon>
        <taxon>Chelicerata</taxon>
        <taxon>Arachnida</taxon>
        <taxon>Acari</taxon>
        <taxon>Acariformes</taxon>
        <taxon>Sarcoptiformes</taxon>
        <taxon>Astigmata</taxon>
        <taxon>Psoroptidia</taxon>
        <taxon>Sarcoptoidea</taxon>
        <taxon>Sarcoptidae</taxon>
        <taxon>Sarcoptinae</taxon>
        <taxon>Sarcoptes</taxon>
    </lineage>
</organism>
<protein>
    <submittedName>
        <fullName evidence="3">WD repeat-containing protein 36-like protein</fullName>
    </submittedName>
</protein>
<dbReference type="GO" id="GO:0006364">
    <property type="term" value="P:rRNA processing"/>
    <property type="evidence" value="ECO:0007669"/>
    <property type="project" value="InterPro"/>
</dbReference>
<dbReference type="InterPro" id="IPR007319">
    <property type="entry name" value="WDR36/Utp21_C"/>
</dbReference>
<dbReference type="PANTHER" id="PTHR22840:SF12">
    <property type="entry name" value="WD REPEAT-CONTAINING PROTEIN 36"/>
    <property type="match status" value="1"/>
</dbReference>
<dbReference type="InterPro" id="IPR001680">
    <property type="entry name" value="WD40_rpt"/>
</dbReference>
<dbReference type="Proteomes" id="UP000616769">
    <property type="component" value="Unassembled WGS sequence"/>
</dbReference>
<dbReference type="Pfam" id="PF25168">
    <property type="entry name" value="Beta-prop_WDR36-Utp21_2nd"/>
    <property type="match status" value="1"/>
</dbReference>
<dbReference type="Pfam" id="PF25171">
    <property type="entry name" value="Beta-prop_WDR36-Utp21_1st"/>
    <property type="match status" value="1"/>
</dbReference>
<reference evidence="3 4" key="1">
    <citation type="journal article" date="2015" name="Parasit. Vectors">
        <title>Draft genome of the scabies mite.</title>
        <authorList>
            <person name="Rider S.D.Jr."/>
            <person name="Morgan M.S."/>
            <person name="Arlian L.G."/>
        </authorList>
    </citation>
    <scope>NUCLEOTIDE SEQUENCE [LARGE SCALE GENOMIC DNA]</scope>
    <source>
        <strain evidence="3">Arlian Lab</strain>
    </source>
</reference>
<dbReference type="PROSITE" id="PS50082">
    <property type="entry name" value="WD_REPEATS_2"/>
    <property type="match status" value="1"/>
</dbReference>
<evidence type="ECO:0000313" key="3">
    <source>
        <dbReference type="EMBL" id="KPM05542.1"/>
    </source>
</evidence>
<dbReference type="AlphaFoldDB" id="A0A132A3H3"/>
<dbReference type="InterPro" id="IPR015943">
    <property type="entry name" value="WD40/YVTN_repeat-like_dom_sf"/>
</dbReference>
<dbReference type="InterPro" id="IPR036322">
    <property type="entry name" value="WD40_repeat_dom_sf"/>
</dbReference>
<dbReference type="GO" id="GO:0032040">
    <property type="term" value="C:small-subunit processome"/>
    <property type="evidence" value="ECO:0007669"/>
    <property type="project" value="InterPro"/>
</dbReference>
<dbReference type="EMBL" id="JXLN01010345">
    <property type="protein sequence ID" value="KPM05542.1"/>
    <property type="molecule type" value="Genomic_DNA"/>
</dbReference>
<dbReference type="VEuPathDB" id="VectorBase:SSCA002184"/>
<feature type="domain" description="WDR36/Utp21 N-terminal" evidence="2">
    <location>
        <begin position="44"/>
        <end position="313"/>
    </location>
</feature>
<evidence type="ECO:0000259" key="1">
    <source>
        <dbReference type="Pfam" id="PF04192"/>
    </source>
</evidence>
<dbReference type="OrthoDB" id="6497870at2759"/>
<feature type="domain" description="WDR36/Utp21 C-terminal" evidence="1">
    <location>
        <begin position="732"/>
        <end position="801"/>
    </location>
</feature>
<dbReference type="SUPFAM" id="SSF50978">
    <property type="entry name" value="WD40 repeat-like"/>
    <property type="match status" value="2"/>
</dbReference>
<dbReference type="InterPro" id="IPR059157">
    <property type="entry name" value="WDR36-Utp21_N"/>
</dbReference>
<gene>
    <name evidence="3" type="ORF">QR98_0040070</name>
</gene>
<dbReference type="Gene3D" id="2.130.10.10">
    <property type="entry name" value="YVTN repeat-like/Quinoprotein amine dehydrogenase"/>
    <property type="match status" value="2"/>
</dbReference>
<dbReference type="PANTHER" id="PTHR22840">
    <property type="entry name" value="WD REPEAT-CONTAINING PROTEIN 36"/>
    <property type="match status" value="1"/>
</dbReference>
<evidence type="ECO:0000313" key="4">
    <source>
        <dbReference type="Proteomes" id="UP000616769"/>
    </source>
</evidence>
<comment type="caution">
    <text evidence="3">The sequence shown here is derived from an EMBL/GenBank/DDBJ whole genome shotgun (WGS) entry which is preliminary data.</text>
</comment>